<reference evidence="2 3" key="1">
    <citation type="submission" date="2020-08" db="EMBL/GenBank/DDBJ databases">
        <title>Functional genomics of gut bacteria from endangered species of beetles.</title>
        <authorList>
            <person name="Carlos-Shanley C."/>
        </authorList>
    </citation>
    <scope>NUCLEOTIDE SEQUENCE [LARGE SCALE GENOMIC DNA]</scope>
    <source>
        <strain evidence="2 3">S00239</strain>
    </source>
</reference>
<sequence length="373" mass="39553">MRDSFHAPVSAFSQGHRLHPKSARGLGQLLLLVALMGIGQAQATISSGISNPTGPNATFYKGNGELVFVASDPVNQVSYTLDLGLDMNAFFISAQQETFTQLFIPIADAQWAAFLPQINAGDLRWTVFASQASGSTQAGLNRIFTTVQQGDEANIASLTNQKLSWGNSSATVKVFIDAVNVTGTHGGSTNLPLNGSSVNVKADKPAAYFGSNSAPWNDTMNGNAPFSMSNKLGDSSWFYYLTRSGIDQLGTILVDEFDNMGHDGYWGFTKVADDANSPYKGQYLLSYTLEASGPRATTAAGQMRMNLTDYTAGFAAKAFSSTQIEFAGYRPGSLVLVGMATPLAAVPEPASWGLMGLGLLALAGRARRRAAQA</sequence>
<protein>
    <recommendedName>
        <fullName evidence="1">Ice-binding protein C-terminal domain-containing protein</fullName>
    </recommendedName>
</protein>
<comment type="caution">
    <text evidence="2">The sequence shown here is derived from an EMBL/GenBank/DDBJ whole genome shotgun (WGS) entry which is preliminary data.</text>
</comment>
<gene>
    <name evidence="2" type="ORF">HNP55_004641</name>
</gene>
<dbReference type="Pfam" id="PF07589">
    <property type="entry name" value="PEP-CTERM"/>
    <property type="match status" value="1"/>
</dbReference>
<evidence type="ECO:0000313" key="2">
    <source>
        <dbReference type="EMBL" id="MBB4846087.1"/>
    </source>
</evidence>
<evidence type="ECO:0000259" key="1">
    <source>
        <dbReference type="Pfam" id="PF07589"/>
    </source>
</evidence>
<dbReference type="AlphaFoldDB" id="A0A840LLA7"/>
<dbReference type="EMBL" id="JACHLP010000014">
    <property type="protein sequence ID" value="MBB4846087.1"/>
    <property type="molecule type" value="Genomic_DNA"/>
</dbReference>
<proteinExistence type="predicted"/>
<evidence type="ECO:0000313" key="3">
    <source>
        <dbReference type="Proteomes" id="UP000562027"/>
    </source>
</evidence>
<keyword evidence="3" id="KW-1185">Reference proteome</keyword>
<feature type="domain" description="Ice-binding protein C-terminal" evidence="1">
    <location>
        <begin position="345"/>
        <end position="368"/>
    </location>
</feature>
<dbReference type="NCBIfam" id="TIGR02595">
    <property type="entry name" value="PEP_CTERM"/>
    <property type="match status" value="1"/>
</dbReference>
<organism evidence="2 3">
    <name type="scientific">Roseateles oligotrophus</name>
    <dbReference type="NCBI Taxonomy" id="1769250"/>
    <lineage>
        <taxon>Bacteria</taxon>
        <taxon>Pseudomonadati</taxon>
        <taxon>Pseudomonadota</taxon>
        <taxon>Betaproteobacteria</taxon>
        <taxon>Burkholderiales</taxon>
        <taxon>Sphaerotilaceae</taxon>
        <taxon>Roseateles</taxon>
    </lineage>
</organism>
<dbReference type="InterPro" id="IPR013424">
    <property type="entry name" value="Ice-binding_C"/>
</dbReference>
<name>A0A840LLA7_9BURK</name>
<accession>A0A840LLA7</accession>
<dbReference type="Proteomes" id="UP000562027">
    <property type="component" value="Unassembled WGS sequence"/>
</dbReference>
<dbReference type="RefSeq" id="WP_184304616.1">
    <property type="nucleotide sequence ID" value="NZ_JACHLP010000014.1"/>
</dbReference>